<keyword evidence="1" id="KW-1133">Transmembrane helix</keyword>
<proteinExistence type="predicted"/>
<dbReference type="EMBL" id="JARAOO010000004">
    <property type="protein sequence ID" value="KAJ7970111.1"/>
    <property type="molecule type" value="Genomic_DNA"/>
</dbReference>
<evidence type="ECO:0000313" key="3">
    <source>
        <dbReference type="Proteomes" id="UP001163823"/>
    </source>
</evidence>
<sequence length="529" mass="59555">MASNVETTTDKSSEEISNSIPDENSWLIQITEMFTELDHQSQINPHACVFHVPQSLSSSKPEAYVPQLVALGPYHHFRPELYPMERFKLIAANKILKQFQNIQIQQLILELEKLSPDIRSCYNNNLDFKDKTLACIIAIDSLFFLDLLLGYSQDKQVESLSYSSEFSQLFETTNVKLTKDGILRDALMLENQIPTCLLRKIFSVISSKSDFVNQVMDSMLLSFCQEVSPFALISSQVNVNHTHLLDLMYHLIVPDQETQLPFDEENLVTDPSKPEPISRNTNKGFTIRFVPKAVLDPILGFLEKILNLNVSFLQPVKKPLSVVLMVAENLPSDQTPTSETNDPPPVAVMIPSVSLLNSVGIKFSPASGGIAAITFDYKTGTLYLPVVKLDVNSEVIMRNLVAYEAMTKSESLIFTRYTELMGAMVDTVEDVQVLVEKKIVVTSLGVGQVEKLFNGMTKSIGATKTPNLDKTIEKVNKYYNSSQKVKTYRIMKKYVYSSWKFCTFLASIFLLLMTALQSFCSVYDCSRSN</sequence>
<feature type="transmembrane region" description="Helical" evidence="1">
    <location>
        <begin position="494"/>
        <end position="516"/>
    </location>
</feature>
<gene>
    <name evidence="2" type="ORF">O6P43_008343</name>
</gene>
<keyword evidence="1" id="KW-0812">Transmembrane</keyword>
<protein>
    <submittedName>
        <fullName evidence="2">Uncharacterized protein</fullName>
    </submittedName>
</protein>
<organism evidence="2 3">
    <name type="scientific">Quillaja saponaria</name>
    <name type="common">Soap bark tree</name>
    <dbReference type="NCBI Taxonomy" id="32244"/>
    <lineage>
        <taxon>Eukaryota</taxon>
        <taxon>Viridiplantae</taxon>
        <taxon>Streptophyta</taxon>
        <taxon>Embryophyta</taxon>
        <taxon>Tracheophyta</taxon>
        <taxon>Spermatophyta</taxon>
        <taxon>Magnoliopsida</taxon>
        <taxon>eudicotyledons</taxon>
        <taxon>Gunneridae</taxon>
        <taxon>Pentapetalae</taxon>
        <taxon>rosids</taxon>
        <taxon>fabids</taxon>
        <taxon>Fabales</taxon>
        <taxon>Quillajaceae</taxon>
        <taxon>Quillaja</taxon>
    </lineage>
</organism>
<keyword evidence="1" id="KW-0472">Membrane</keyword>
<comment type="caution">
    <text evidence="2">The sequence shown here is derived from an EMBL/GenBank/DDBJ whole genome shotgun (WGS) entry which is preliminary data.</text>
</comment>
<dbReference type="AlphaFoldDB" id="A0AAD7M726"/>
<dbReference type="PANTHER" id="PTHR31170:SF25">
    <property type="entry name" value="BNAA09G04570D PROTEIN"/>
    <property type="match status" value="1"/>
</dbReference>
<dbReference type="Pfam" id="PF03140">
    <property type="entry name" value="DUF247"/>
    <property type="match status" value="1"/>
</dbReference>
<evidence type="ECO:0000313" key="2">
    <source>
        <dbReference type="EMBL" id="KAJ7970111.1"/>
    </source>
</evidence>
<dbReference type="Proteomes" id="UP001163823">
    <property type="component" value="Chromosome 4"/>
</dbReference>
<reference evidence="2" key="1">
    <citation type="journal article" date="2023" name="Science">
        <title>Elucidation of the pathway for biosynthesis of saponin adjuvants from the soapbark tree.</title>
        <authorList>
            <person name="Reed J."/>
            <person name="Orme A."/>
            <person name="El-Demerdash A."/>
            <person name="Owen C."/>
            <person name="Martin L.B.B."/>
            <person name="Misra R.C."/>
            <person name="Kikuchi S."/>
            <person name="Rejzek M."/>
            <person name="Martin A.C."/>
            <person name="Harkess A."/>
            <person name="Leebens-Mack J."/>
            <person name="Louveau T."/>
            <person name="Stephenson M.J."/>
            <person name="Osbourn A."/>
        </authorList>
    </citation>
    <scope>NUCLEOTIDE SEQUENCE</scope>
    <source>
        <strain evidence="2">S10</strain>
    </source>
</reference>
<keyword evidence="3" id="KW-1185">Reference proteome</keyword>
<accession>A0AAD7M726</accession>
<name>A0AAD7M726_QUISA</name>
<dbReference type="PANTHER" id="PTHR31170">
    <property type="entry name" value="BNAC04G53230D PROTEIN"/>
    <property type="match status" value="1"/>
</dbReference>
<dbReference type="InterPro" id="IPR004158">
    <property type="entry name" value="DUF247_pln"/>
</dbReference>
<dbReference type="KEGG" id="qsa:O6P43_008343"/>
<evidence type="ECO:0000256" key="1">
    <source>
        <dbReference type="SAM" id="Phobius"/>
    </source>
</evidence>